<feature type="domain" description="NADPH-dependent FMN reductase-like" evidence="1">
    <location>
        <begin position="5"/>
        <end position="149"/>
    </location>
</feature>
<protein>
    <submittedName>
        <fullName evidence="2">Chromate reductase</fullName>
    </submittedName>
</protein>
<organism evidence="2 3">
    <name type="scientific">Kaistella chaponensis</name>
    <dbReference type="NCBI Taxonomy" id="713588"/>
    <lineage>
        <taxon>Bacteria</taxon>
        <taxon>Pseudomonadati</taxon>
        <taxon>Bacteroidota</taxon>
        <taxon>Flavobacteriia</taxon>
        <taxon>Flavobacteriales</taxon>
        <taxon>Weeksellaceae</taxon>
        <taxon>Chryseobacterium group</taxon>
        <taxon>Kaistella</taxon>
    </lineage>
</organism>
<keyword evidence="3" id="KW-1185">Reference proteome</keyword>
<evidence type="ECO:0000259" key="1">
    <source>
        <dbReference type="Pfam" id="PF03358"/>
    </source>
</evidence>
<dbReference type="AlphaFoldDB" id="A0A1N7M1K4"/>
<sequence length="186" mass="20518">MKNIQVAIIVGSLRKESFNRKIAAEMIRLQPANLDLKIVEIKDLTFFSEDIENDPPPSWTDFKNEVAAADAVLFVSPEYNRTIPGVLKNAMEIGARPPKQNSWKGKPGAVVTVSPGAIGGLGANQTIRNAAVSLNIPLMPQPEAYLGQIKDKLLEDGKTVNEKTEKFLVDFLAAFEKWIDQNKQNS</sequence>
<reference evidence="3" key="1">
    <citation type="submission" date="2017-01" db="EMBL/GenBank/DDBJ databases">
        <authorList>
            <person name="Varghese N."/>
            <person name="Submissions S."/>
        </authorList>
    </citation>
    <scope>NUCLEOTIDE SEQUENCE [LARGE SCALE GENOMIC DNA]</scope>
    <source>
        <strain evidence="3">DSM 23145</strain>
    </source>
</reference>
<dbReference type="OrthoDB" id="9812295at2"/>
<dbReference type="GO" id="GO:0010181">
    <property type="term" value="F:FMN binding"/>
    <property type="evidence" value="ECO:0007669"/>
    <property type="project" value="TreeGrafter"/>
</dbReference>
<dbReference type="InterPro" id="IPR005025">
    <property type="entry name" value="FMN_Rdtase-like_dom"/>
</dbReference>
<dbReference type="GO" id="GO:0005829">
    <property type="term" value="C:cytosol"/>
    <property type="evidence" value="ECO:0007669"/>
    <property type="project" value="TreeGrafter"/>
</dbReference>
<dbReference type="STRING" id="713588.SAMN05421789_10722"/>
<evidence type="ECO:0000313" key="3">
    <source>
        <dbReference type="Proteomes" id="UP000185839"/>
    </source>
</evidence>
<dbReference type="PANTHER" id="PTHR30543:SF21">
    <property type="entry name" value="NAD(P)H-DEPENDENT FMN REDUCTASE LOT6"/>
    <property type="match status" value="1"/>
</dbReference>
<accession>A0A1N7M1K4</accession>
<dbReference type="PANTHER" id="PTHR30543">
    <property type="entry name" value="CHROMATE REDUCTASE"/>
    <property type="match status" value="1"/>
</dbReference>
<dbReference type="SUPFAM" id="SSF52218">
    <property type="entry name" value="Flavoproteins"/>
    <property type="match status" value="1"/>
</dbReference>
<dbReference type="GO" id="GO:0016491">
    <property type="term" value="F:oxidoreductase activity"/>
    <property type="evidence" value="ECO:0007669"/>
    <property type="project" value="InterPro"/>
</dbReference>
<gene>
    <name evidence="2" type="ORF">SAMN05421789_10722</name>
</gene>
<evidence type="ECO:0000313" key="2">
    <source>
        <dbReference type="EMBL" id="SIS79986.1"/>
    </source>
</evidence>
<dbReference type="Proteomes" id="UP000185839">
    <property type="component" value="Unassembled WGS sequence"/>
</dbReference>
<dbReference type="InterPro" id="IPR029039">
    <property type="entry name" value="Flavoprotein-like_sf"/>
</dbReference>
<proteinExistence type="predicted"/>
<dbReference type="EMBL" id="FTOI01000007">
    <property type="protein sequence ID" value="SIS79986.1"/>
    <property type="molecule type" value="Genomic_DNA"/>
</dbReference>
<dbReference type="RefSeq" id="WP_076387049.1">
    <property type="nucleotide sequence ID" value="NZ_FTOI01000007.1"/>
</dbReference>
<name>A0A1N7M1K4_9FLAO</name>
<dbReference type="Gene3D" id="3.40.50.360">
    <property type="match status" value="1"/>
</dbReference>
<dbReference type="InterPro" id="IPR050712">
    <property type="entry name" value="NAD(P)H-dep_reductase"/>
</dbReference>
<dbReference type="Pfam" id="PF03358">
    <property type="entry name" value="FMN_red"/>
    <property type="match status" value="1"/>
</dbReference>